<evidence type="ECO:0000313" key="5">
    <source>
        <dbReference type="Proteomes" id="UP001610706"/>
    </source>
</evidence>
<evidence type="ECO:0000256" key="2">
    <source>
        <dbReference type="ARBA" id="ARBA00022833"/>
    </source>
</evidence>
<evidence type="ECO:0000256" key="1">
    <source>
        <dbReference type="ARBA" id="ARBA00022723"/>
    </source>
</evidence>
<dbReference type="GO" id="GO:0052717">
    <property type="term" value="F:tRNA-specific adenosine-34 deaminase activity"/>
    <property type="evidence" value="ECO:0007669"/>
    <property type="project" value="UniProtKB-EC"/>
</dbReference>
<comment type="caution">
    <text evidence="4">The sequence shown here is derived from an EMBL/GenBank/DDBJ whole genome shotgun (WGS) entry which is preliminary data.</text>
</comment>
<keyword evidence="5" id="KW-1185">Reference proteome</keyword>
<feature type="domain" description="CMP/dCMP-type deaminase" evidence="3">
    <location>
        <begin position="2"/>
        <end position="113"/>
    </location>
</feature>
<protein>
    <submittedName>
        <fullName evidence="4">Nucleoside deaminase</fullName>
        <ecNumber evidence="4">3.5.4.33</ecNumber>
    </submittedName>
</protein>
<gene>
    <name evidence="4" type="ORF">AB9R89_06230</name>
</gene>
<name>A0ABW7P0C3_9GAMM</name>
<dbReference type="SUPFAM" id="SSF53927">
    <property type="entry name" value="Cytidine deaminase-like"/>
    <property type="match status" value="1"/>
</dbReference>
<keyword evidence="2" id="KW-0862">Zinc</keyword>
<dbReference type="CDD" id="cd01285">
    <property type="entry name" value="nucleoside_deaminase"/>
    <property type="match status" value="1"/>
</dbReference>
<sequence length="162" mass="17787">MMADLDYLKTSIDLARDNVAKGGQPFGAVLVKDGKVLAEGVNQTYVEHDPTAHAEIQALRNAARTHKQSLFAGSTMYASGKPCAMCMAAMIQAGVSRLVYCAGDDVGEGYGWSTEYLYQRMQQPFGEQGVETLHLPLDEKTAVFDLWQEKHGYGANEHIKQD</sequence>
<dbReference type="InterPro" id="IPR002125">
    <property type="entry name" value="CMP_dCMP_dom"/>
</dbReference>
<dbReference type="Proteomes" id="UP001610706">
    <property type="component" value="Unassembled WGS sequence"/>
</dbReference>
<organism evidence="4 5">
    <name type="scientific">Oceanimonas smirnovii</name>
    <dbReference type="NCBI Taxonomy" id="264574"/>
    <lineage>
        <taxon>Bacteria</taxon>
        <taxon>Pseudomonadati</taxon>
        <taxon>Pseudomonadota</taxon>
        <taxon>Gammaproteobacteria</taxon>
        <taxon>Aeromonadales</taxon>
        <taxon>Aeromonadaceae</taxon>
        <taxon>Oceanimonas</taxon>
    </lineage>
</organism>
<dbReference type="Gene3D" id="3.40.140.10">
    <property type="entry name" value="Cytidine Deaminase, domain 2"/>
    <property type="match status" value="1"/>
</dbReference>
<keyword evidence="1" id="KW-0479">Metal-binding</keyword>
<keyword evidence="4" id="KW-0378">Hydrolase</keyword>
<dbReference type="Pfam" id="PF00383">
    <property type="entry name" value="dCMP_cyt_deam_1"/>
    <property type="match status" value="1"/>
</dbReference>
<dbReference type="EC" id="3.5.4.33" evidence="4"/>
<accession>A0ABW7P0C3</accession>
<dbReference type="EMBL" id="JBGFTR010000007">
    <property type="protein sequence ID" value="MFH7564923.1"/>
    <property type="molecule type" value="Genomic_DNA"/>
</dbReference>
<evidence type="ECO:0000259" key="3">
    <source>
        <dbReference type="PROSITE" id="PS51747"/>
    </source>
</evidence>
<dbReference type="PANTHER" id="PTHR11079">
    <property type="entry name" value="CYTOSINE DEAMINASE FAMILY MEMBER"/>
    <property type="match status" value="1"/>
</dbReference>
<dbReference type="InterPro" id="IPR016193">
    <property type="entry name" value="Cytidine_deaminase-like"/>
</dbReference>
<dbReference type="InterPro" id="IPR016192">
    <property type="entry name" value="APOBEC/CMP_deaminase_Zn-bd"/>
</dbReference>
<reference evidence="4 5" key="1">
    <citation type="submission" date="2024-08" db="EMBL/GenBank/DDBJ databases">
        <title>Oceanimonas smirnovii Genome sequencing and assembly.</title>
        <authorList>
            <person name="Tang B."/>
        </authorList>
    </citation>
    <scope>NUCLEOTIDE SEQUENCE [LARGE SCALE GENOMIC DNA]</scope>
    <source>
        <strain evidence="4 5">OS2020-119</strain>
    </source>
</reference>
<dbReference type="PROSITE" id="PS51747">
    <property type="entry name" value="CYT_DCMP_DEAMINASES_2"/>
    <property type="match status" value="1"/>
</dbReference>
<evidence type="ECO:0000313" key="4">
    <source>
        <dbReference type="EMBL" id="MFH7564923.1"/>
    </source>
</evidence>
<dbReference type="PANTHER" id="PTHR11079:SF161">
    <property type="entry name" value="CMP_DCMP-TYPE DEAMINASE DOMAIN-CONTAINING PROTEIN"/>
    <property type="match status" value="1"/>
</dbReference>
<dbReference type="RefSeq" id="WP_346351327.1">
    <property type="nucleotide sequence ID" value="NZ_CP166302.1"/>
</dbReference>
<proteinExistence type="predicted"/>
<dbReference type="PROSITE" id="PS00903">
    <property type="entry name" value="CYT_DCMP_DEAMINASES_1"/>
    <property type="match status" value="1"/>
</dbReference>